<name>A0AAE0Y2T1_9GAST</name>
<evidence type="ECO:0000313" key="4">
    <source>
        <dbReference type="Proteomes" id="UP001283361"/>
    </source>
</evidence>
<protein>
    <submittedName>
        <fullName evidence="3">Uncharacterized protein</fullName>
    </submittedName>
</protein>
<proteinExistence type="predicted"/>
<feature type="region of interest" description="Disordered" evidence="1">
    <location>
        <begin position="1"/>
        <end position="36"/>
    </location>
</feature>
<evidence type="ECO:0000313" key="3">
    <source>
        <dbReference type="EMBL" id="KAK3730539.1"/>
    </source>
</evidence>
<feature type="compositionally biased region" description="Basic residues" evidence="1">
    <location>
        <begin position="1"/>
        <end position="11"/>
    </location>
</feature>
<sequence>MSLLVRSKKAPHTTPAAEKKEQQGQDQQNRRRWTRIRSERGRKLELQCSSELELQLNMLLFVRSLEKR</sequence>
<keyword evidence="4" id="KW-1185">Reference proteome</keyword>
<evidence type="ECO:0000256" key="1">
    <source>
        <dbReference type="SAM" id="MobiDB-lite"/>
    </source>
</evidence>
<dbReference type="EMBL" id="JAWDGP010007508">
    <property type="protein sequence ID" value="KAK3715362.1"/>
    <property type="molecule type" value="Genomic_DNA"/>
</dbReference>
<accession>A0AAE0Y2T1</accession>
<dbReference type="AlphaFoldDB" id="A0AAE0Y2T1"/>
<dbReference type="EMBL" id="JAWDGP010007073">
    <property type="protein sequence ID" value="KAK3730539.1"/>
    <property type="molecule type" value="Genomic_DNA"/>
</dbReference>
<dbReference type="Proteomes" id="UP001283361">
    <property type="component" value="Unassembled WGS sequence"/>
</dbReference>
<organism evidence="3 4">
    <name type="scientific">Elysia crispata</name>
    <name type="common">lettuce slug</name>
    <dbReference type="NCBI Taxonomy" id="231223"/>
    <lineage>
        <taxon>Eukaryota</taxon>
        <taxon>Metazoa</taxon>
        <taxon>Spiralia</taxon>
        <taxon>Lophotrochozoa</taxon>
        <taxon>Mollusca</taxon>
        <taxon>Gastropoda</taxon>
        <taxon>Heterobranchia</taxon>
        <taxon>Euthyneura</taxon>
        <taxon>Panpulmonata</taxon>
        <taxon>Sacoglossa</taxon>
        <taxon>Placobranchoidea</taxon>
        <taxon>Plakobranchidae</taxon>
        <taxon>Elysia</taxon>
    </lineage>
</organism>
<gene>
    <name evidence="2" type="ORF">RRG08_004711</name>
    <name evidence="3" type="ORF">RRG08_006389</name>
</gene>
<evidence type="ECO:0000313" key="2">
    <source>
        <dbReference type="EMBL" id="KAK3715362.1"/>
    </source>
</evidence>
<reference evidence="3" key="1">
    <citation type="journal article" date="2023" name="G3 (Bethesda)">
        <title>A reference genome for the long-term kleptoplast-retaining sea slug Elysia crispata morphotype clarki.</title>
        <authorList>
            <person name="Eastman K.E."/>
            <person name="Pendleton A.L."/>
            <person name="Shaikh M.A."/>
            <person name="Suttiyut T."/>
            <person name="Ogas R."/>
            <person name="Tomko P."/>
            <person name="Gavelis G."/>
            <person name="Widhalm J.R."/>
            <person name="Wisecaver J.H."/>
        </authorList>
    </citation>
    <scope>NUCLEOTIDE SEQUENCE</scope>
    <source>
        <strain evidence="3">ECLA1</strain>
    </source>
</reference>
<comment type="caution">
    <text evidence="3">The sequence shown here is derived from an EMBL/GenBank/DDBJ whole genome shotgun (WGS) entry which is preliminary data.</text>
</comment>